<evidence type="ECO:0000313" key="2">
    <source>
        <dbReference type="Proteomes" id="UP000051804"/>
    </source>
</evidence>
<evidence type="ECO:0000313" key="1">
    <source>
        <dbReference type="EMBL" id="KRK74157.1"/>
    </source>
</evidence>
<dbReference type="EMBL" id="AZDJ01000001">
    <property type="protein sequence ID" value="KRK74157.1"/>
    <property type="molecule type" value="Genomic_DNA"/>
</dbReference>
<accession>A0A0R1JSA0</accession>
<protein>
    <submittedName>
        <fullName evidence="1">Uncharacterized protein</fullName>
    </submittedName>
</protein>
<organism evidence="1 2">
    <name type="scientific">Lacticaseibacillus nasuensis JCM 17158</name>
    <dbReference type="NCBI Taxonomy" id="1291734"/>
    <lineage>
        <taxon>Bacteria</taxon>
        <taxon>Bacillati</taxon>
        <taxon>Bacillota</taxon>
        <taxon>Bacilli</taxon>
        <taxon>Lactobacillales</taxon>
        <taxon>Lactobacillaceae</taxon>
        <taxon>Lacticaseibacillus</taxon>
    </lineage>
</organism>
<dbReference type="AlphaFoldDB" id="A0A0R1JSA0"/>
<gene>
    <name evidence="1" type="ORF">FD02_GL000752</name>
</gene>
<dbReference type="Proteomes" id="UP000051804">
    <property type="component" value="Unassembled WGS sequence"/>
</dbReference>
<proteinExistence type="predicted"/>
<keyword evidence="2" id="KW-1185">Reference proteome</keyword>
<reference evidence="1 2" key="1">
    <citation type="journal article" date="2015" name="Genome Announc.">
        <title>Expanding the biotechnology potential of lactobacilli through comparative genomics of 213 strains and associated genera.</title>
        <authorList>
            <person name="Sun Z."/>
            <person name="Harris H.M."/>
            <person name="McCann A."/>
            <person name="Guo C."/>
            <person name="Argimon S."/>
            <person name="Zhang W."/>
            <person name="Yang X."/>
            <person name="Jeffery I.B."/>
            <person name="Cooney J.C."/>
            <person name="Kagawa T.F."/>
            <person name="Liu W."/>
            <person name="Song Y."/>
            <person name="Salvetti E."/>
            <person name="Wrobel A."/>
            <person name="Rasinkangas P."/>
            <person name="Parkhill J."/>
            <person name="Rea M.C."/>
            <person name="O'Sullivan O."/>
            <person name="Ritari J."/>
            <person name="Douillard F.P."/>
            <person name="Paul Ross R."/>
            <person name="Yang R."/>
            <person name="Briner A.E."/>
            <person name="Felis G.E."/>
            <person name="de Vos W.M."/>
            <person name="Barrangou R."/>
            <person name="Klaenhammer T.R."/>
            <person name="Caufield P.W."/>
            <person name="Cui Y."/>
            <person name="Zhang H."/>
            <person name="O'Toole P.W."/>
        </authorList>
    </citation>
    <scope>NUCLEOTIDE SEQUENCE [LARGE SCALE GENOMIC DNA]</scope>
    <source>
        <strain evidence="1 2">JCM 17158</strain>
    </source>
</reference>
<dbReference type="PATRIC" id="fig|1291734.4.peg.778"/>
<comment type="caution">
    <text evidence="1">The sequence shown here is derived from an EMBL/GenBank/DDBJ whole genome shotgun (WGS) entry which is preliminary data.</text>
</comment>
<name>A0A0R1JSA0_9LACO</name>
<dbReference type="Gene3D" id="3.20.80.10">
    <property type="entry name" value="Regulatory factor, effector binding domain"/>
    <property type="match status" value="1"/>
</dbReference>
<dbReference type="InterPro" id="IPR011256">
    <property type="entry name" value="Reg_factor_effector_dom_sf"/>
</dbReference>
<sequence length="179" mass="19777">MPQPVLIGGGTMTELIQTPAASFAGKVFTTEDLDELNTFAQCWRDFEAAGYWPQLDALTDTPNRSYLLVFSPYGAFQYWVGALLPAMAQVPAGLTNFKLPAATVASTSEKTNRLLADMPVEVSYMKGMAELESAGFPLPEHIGQTDWPYYVESFAVNSATITHRLYVNPDQLEGYDEYD</sequence>
<dbReference type="STRING" id="1291734.FD02_GL000752"/>